<evidence type="ECO:0000259" key="2">
    <source>
        <dbReference type="SMART" id="SM00460"/>
    </source>
</evidence>
<feature type="domain" description="Transglutaminase-like" evidence="2">
    <location>
        <begin position="171"/>
        <end position="247"/>
    </location>
</feature>
<dbReference type="InterPro" id="IPR018667">
    <property type="entry name" value="DUF2126"/>
</dbReference>
<dbReference type="Pfam" id="PF09899">
    <property type="entry name" value="DUF2126"/>
    <property type="match status" value="1"/>
</dbReference>
<dbReference type="InterPro" id="IPR013589">
    <property type="entry name" value="Bac_transglu_N"/>
</dbReference>
<dbReference type="EMBL" id="CP036276">
    <property type="protein sequence ID" value="QDU43094.1"/>
    <property type="molecule type" value="Genomic_DNA"/>
</dbReference>
<accession>A0A517ZKS3</accession>
<organism evidence="3 4">
    <name type="scientific">Symmachiella dynata</name>
    <dbReference type="NCBI Taxonomy" id="2527995"/>
    <lineage>
        <taxon>Bacteria</taxon>
        <taxon>Pseudomonadati</taxon>
        <taxon>Planctomycetota</taxon>
        <taxon>Planctomycetia</taxon>
        <taxon>Planctomycetales</taxon>
        <taxon>Planctomycetaceae</taxon>
        <taxon>Symmachiella</taxon>
    </lineage>
</organism>
<gene>
    <name evidence="3" type="ORF">Mal52_15660</name>
</gene>
<dbReference type="Pfam" id="PF08379">
    <property type="entry name" value="Bact_transglu_N"/>
    <property type="match status" value="1"/>
</dbReference>
<protein>
    <submittedName>
        <fullName evidence="3">Transglutaminase-like superfamily protein</fullName>
    </submittedName>
</protein>
<dbReference type="InterPro" id="IPR038765">
    <property type="entry name" value="Papain-like_cys_pep_sf"/>
</dbReference>
<feature type="region of interest" description="Disordered" evidence="1">
    <location>
        <begin position="577"/>
        <end position="623"/>
    </location>
</feature>
<proteinExistence type="predicted"/>
<dbReference type="Gene3D" id="3.10.620.30">
    <property type="match status" value="1"/>
</dbReference>
<dbReference type="PANTHER" id="PTHR33490:SF1">
    <property type="entry name" value="SLL1233 PROTEIN"/>
    <property type="match status" value="1"/>
</dbReference>
<dbReference type="InterPro" id="IPR002931">
    <property type="entry name" value="Transglutaminase-like"/>
</dbReference>
<dbReference type="Proteomes" id="UP000319383">
    <property type="component" value="Chromosome"/>
</dbReference>
<dbReference type="PANTHER" id="PTHR33490">
    <property type="entry name" value="BLR5614 PROTEIN-RELATED"/>
    <property type="match status" value="1"/>
</dbReference>
<dbReference type="RefSeq" id="WP_145375142.1">
    <property type="nucleotide sequence ID" value="NZ_CP036276.1"/>
</dbReference>
<dbReference type="Pfam" id="PF01841">
    <property type="entry name" value="Transglut_core"/>
    <property type="match status" value="1"/>
</dbReference>
<evidence type="ECO:0000256" key="1">
    <source>
        <dbReference type="SAM" id="MobiDB-lite"/>
    </source>
</evidence>
<dbReference type="SMART" id="SM00460">
    <property type="entry name" value="TGc"/>
    <property type="match status" value="1"/>
</dbReference>
<evidence type="ECO:0000313" key="4">
    <source>
        <dbReference type="Proteomes" id="UP000319383"/>
    </source>
</evidence>
<feature type="compositionally biased region" description="Low complexity" evidence="1">
    <location>
        <begin position="603"/>
        <end position="613"/>
    </location>
</feature>
<dbReference type="KEGG" id="sdyn:Mal52_15660"/>
<dbReference type="SUPFAM" id="SSF54001">
    <property type="entry name" value="Cysteine proteinases"/>
    <property type="match status" value="1"/>
</dbReference>
<keyword evidence="4" id="KW-1185">Reference proteome</keyword>
<sequence>MIRVALNHKSIYEYDRAVEMNPHVVRLRPAPHCRTPINSYSLRVLPGKHFLNWQQDPHSNHLARLIFNGETTLFEVEVDLVAEMTVVNPFDFFLEPDAEMFPFQYEESLAKDLLPFLHVHPAGPELTALFESVDMTPTKTIDFIVDLNRRLQQIVSYVVRLEHGVQTPEETLELGSGSCRDSAWLMVQLLRRLGLAARFVSGYLIQLKPDVESLDGPSGATEDFTDLHAWAEVYLPGAGWIGLDPTSGLLAGEGHIPLACTPEPINAAPITGTIGECEVTFRHEMTVTRVHEDPRVTKPYTEAEWQRIEATGHEVDELLEQGDVRLTMGGEPTFVSIDDMDGDEWKTAAVGPNKRRLAGNLISRLRQRYAEGGLIHYGQGKWYPGEPLPRWALTCMWRTDGQPLWDNTALLADPDQDYGHTVEHAEQFSAALAKRLDVNPDHIAPAYEDAMYYVWKERRLAVNTEVHKADLEDKEERARLARVFGQGLTAKVGCVLPLVHQWWNAQPRWLSGQWPVRPEQMFLVPGDSPMGLRLPLDSLPVEGPGDYVSVPVVPFEPSKQLPDFEFFRQNYSARLNSQSTRARTRDHALQPVGPGGELADSGENPSEDNSPPEEQTPQNDNTRKEYESGIVRTAMCFEVRNGVLHVFMPPVDRLEDYLDLITAIEQTADELEMPVIIEGYLPPSDYRLQHVKVTPDPGVIEVNVQPAENWSELVSIASGIYEDARLSRLGTEKFDVDGTHTGTGGGNHVVMGALTPADSPFLRRPDLLRSLVAYWHNHPSLSYLFSGRFIGPTSQAPRVDEGRGDATYELQIAFEQIPEKGPCPPWLVDRVFRHLLVDLTGNTHRAEFCIDKLYSPDSATGRLGLVEFRAFEMPPHWQMSLTQQLLLRALVARFWEKPYQAKLMDWYRSIHDRWMLPHFIRQDFNDVIEETTKAGIPLDADWFAPHFEFRFPVIGEMEQMGISLELRTAVEPWYVLGEEPAGGATARYVDSSVQRLQVKARGMFDARHVITCNGRKVPLHPTGTAGEFVAGVRYRAWQPPNCLHPTIPVDEPLVFDVLDTWLGRSVGGCKYHVGHPGGRNPDDFPVNAYEAEGRRASRFFKMGHTGGATTIPDDEQNEVFPFTLDLRRNRVKV</sequence>
<dbReference type="AlphaFoldDB" id="A0A517ZKS3"/>
<evidence type="ECO:0000313" key="3">
    <source>
        <dbReference type="EMBL" id="QDU43094.1"/>
    </source>
</evidence>
<name>A0A517ZKS3_9PLAN</name>
<reference evidence="3 4" key="1">
    <citation type="submission" date="2019-02" db="EMBL/GenBank/DDBJ databases">
        <title>Deep-cultivation of Planctomycetes and their phenomic and genomic characterization uncovers novel biology.</title>
        <authorList>
            <person name="Wiegand S."/>
            <person name="Jogler M."/>
            <person name="Boedeker C."/>
            <person name="Pinto D."/>
            <person name="Vollmers J."/>
            <person name="Rivas-Marin E."/>
            <person name="Kohn T."/>
            <person name="Peeters S.H."/>
            <person name="Heuer A."/>
            <person name="Rast P."/>
            <person name="Oberbeckmann S."/>
            <person name="Bunk B."/>
            <person name="Jeske O."/>
            <person name="Meyerdierks A."/>
            <person name="Storesund J.E."/>
            <person name="Kallscheuer N."/>
            <person name="Luecker S."/>
            <person name="Lage O.M."/>
            <person name="Pohl T."/>
            <person name="Merkel B.J."/>
            <person name="Hornburger P."/>
            <person name="Mueller R.-W."/>
            <person name="Bruemmer F."/>
            <person name="Labrenz M."/>
            <person name="Spormann A.M."/>
            <person name="Op den Camp H."/>
            <person name="Overmann J."/>
            <person name="Amann R."/>
            <person name="Jetten M.S.M."/>
            <person name="Mascher T."/>
            <person name="Medema M.H."/>
            <person name="Devos D.P."/>
            <person name="Kaster A.-K."/>
            <person name="Ovreas L."/>
            <person name="Rohde M."/>
            <person name="Galperin M.Y."/>
            <person name="Jogler C."/>
        </authorList>
    </citation>
    <scope>NUCLEOTIDE SEQUENCE [LARGE SCALE GENOMIC DNA]</scope>
    <source>
        <strain evidence="3 4">Mal52</strain>
    </source>
</reference>